<dbReference type="Proteomes" id="UP001302257">
    <property type="component" value="Chromosome"/>
</dbReference>
<dbReference type="EMBL" id="CP132507">
    <property type="protein sequence ID" value="WNO03711.1"/>
    <property type="molecule type" value="Genomic_DNA"/>
</dbReference>
<organism evidence="1 2">
    <name type="scientific">Rhodoferax mekongensis</name>
    <dbReference type="NCBI Taxonomy" id="3068341"/>
    <lineage>
        <taxon>Bacteria</taxon>
        <taxon>Pseudomonadati</taxon>
        <taxon>Pseudomonadota</taxon>
        <taxon>Betaproteobacteria</taxon>
        <taxon>Burkholderiales</taxon>
        <taxon>Comamonadaceae</taxon>
        <taxon>Rhodoferax</taxon>
    </lineage>
</organism>
<evidence type="ECO:0000313" key="2">
    <source>
        <dbReference type="Proteomes" id="UP001302257"/>
    </source>
</evidence>
<gene>
    <name evidence="1" type="ORF">RAN89_12385</name>
</gene>
<protein>
    <recommendedName>
        <fullName evidence="3">Phosphodiesterase</fullName>
    </recommendedName>
</protein>
<name>A0ABZ0AVM5_9BURK</name>
<accession>A0ABZ0AVM5</accession>
<dbReference type="SUPFAM" id="SSF51695">
    <property type="entry name" value="PLC-like phosphodiesterases"/>
    <property type="match status" value="1"/>
</dbReference>
<dbReference type="InterPro" id="IPR017946">
    <property type="entry name" value="PLC-like_Pdiesterase_TIM-brl"/>
</dbReference>
<evidence type="ECO:0000313" key="1">
    <source>
        <dbReference type="EMBL" id="WNO03711.1"/>
    </source>
</evidence>
<evidence type="ECO:0008006" key="3">
    <source>
        <dbReference type="Google" id="ProtNLM"/>
    </source>
</evidence>
<sequence length="209" mass="24746">MIILSHRGYWKEAAEKNTRIAFERSFSLGFGTETDLRDRGSRLVISHDMPDHDAMLVETFFDIYRSFRKPLPLALNIKADGLQQELKTLLLQFEIENYFVFDMAVPDGLQYARLKFRTYTRHSEFEPIPPYYELAEGVWLDEFNGHWLTDTVIEQHLAQGKSLCIVSPDLHRRDNTQEWKHYKQLEARIGCNKMMLCTDFPEQAQRYFE</sequence>
<keyword evidence="2" id="KW-1185">Reference proteome</keyword>
<dbReference type="RefSeq" id="WP_313866595.1">
    <property type="nucleotide sequence ID" value="NZ_CP132507.1"/>
</dbReference>
<reference evidence="1 2" key="1">
    <citation type="submission" date="2023-08" db="EMBL/GenBank/DDBJ databases">
        <title>Rhodoferax potami sp. nov. and Rhodoferax mekongensis sp. nov., isolated from the Mekong River in Thailand.</title>
        <authorList>
            <person name="Kitikhun S."/>
            <person name="Charoenyingcharoen P."/>
            <person name="Siriarchawattana P."/>
            <person name="Likhitrattanapisal S."/>
            <person name="Nilsakha T."/>
            <person name="Chanpet A."/>
            <person name="Rattanawaree P."/>
            <person name="Ingsriswang S."/>
        </authorList>
    </citation>
    <scope>NUCLEOTIDE SEQUENCE [LARGE SCALE GENOMIC DNA]</scope>
    <source>
        <strain evidence="1 2">TBRC 17307</strain>
    </source>
</reference>
<proteinExistence type="predicted"/>